<evidence type="ECO:0000313" key="2">
    <source>
        <dbReference type="EMBL" id="GFO20893.1"/>
    </source>
</evidence>
<evidence type="ECO:0000256" key="1">
    <source>
        <dbReference type="SAM" id="MobiDB-lite"/>
    </source>
</evidence>
<evidence type="ECO:0000313" key="3">
    <source>
        <dbReference type="Proteomes" id="UP000735302"/>
    </source>
</evidence>
<feature type="region of interest" description="Disordered" evidence="1">
    <location>
        <begin position="1"/>
        <end position="87"/>
    </location>
</feature>
<name>A0AAV4BQ41_9GAST</name>
<gene>
    <name evidence="2" type="ORF">PoB_004739800</name>
</gene>
<protein>
    <submittedName>
        <fullName evidence="2">Uncharacterized protein</fullName>
    </submittedName>
</protein>
<proteinExistence type="predicted"/>
<dbReference type="AlphaFoldDB" id="A0AAV4BQ41"/>
<reference evidence="2 3" key="1">
    <citation type="journal article" date="2021" name="Elife">
        <title>Chloroplast acquisition without the gene transfer in kleptoplastic sea slugs, Plakobranchus ocellatus.</title>
        <authorList>
            <person name="Maeda T."/>
            <person name="Takahashi S."/>
            <person name="Yoshida T."/>
            <person name="Shimamura S."/>
            <person name="Takaki Y."/>
            <person name="Nagai Y."/>
            <person name="Toyoda A."/>
            <person name="Suzuki Y."/>
            <person name="Arimoto A."/>
            <person name="Ishii H."/>
            <person name="Satoh N."/>
            <person name="Nishiyama T."/>
            <person name="Hasebe M."/>
            <person name="Maruyama T."/>
            <person name="Minagawa J."/>
            <person name="Obokata J."/>
            <person name="Shigenobu S."/>
        </authorList>
    </citation>
    <scope>NUCLEOTIDE SEQUENCE [LARGE SCALE GENOMIC DNA]</scope>
</reference>
<accession>A0AAV4BQ41</accession>
<keyword evidence="3" id="KW-1185">Reference proteome</keyword>
<organism evidence="2 3">
    <name type="scientific">Plakobranchus ocellatus</name>
    <dbReference type="NCBI Taxonomy" id="259542"/>
    <lineage>
        <taxon>Eukaryota</taxon>
        <taxon>Metazoa</taxon>
        <taxon>Spiralia</taxon>
        <taxon>Lophotrochozoa</taxon>
        <taxon>Mollusca</taxon>
        <taxon>Gastropoda</taxon>
        <taxon>Heterobranchia</taxon>
        <taxon>Euthyneura</taxon>
        <taxon>Panpulmonata</taxon>
        <taxon>Sacoglossa</taxon>
        <taxon>Placobranchoidea</taxon>
        <taxon>Plakobranchidae</taxon>
        <taxon>Plakobranchus</taxon>
    </lineage>
</organism>
<dbReference type="Proteomes" id="UP000735302">
    <property type="component" value="Unassembled WGS sequence"/>
</dbReference>
<sequence length="128" mass="14134">MCEADDGNDGGKSSCGDKGDLCPDLNLHPDDQPASEPLLPSTPLAAPKSRRIQSQTTEELVDVCSGVDTQRPHAQPQQKENVNKEKRLNLPVDLHLFPHDGSYEEGQKNIKRLHGYRQAHGQNKKDNS</sequence>
<feature type="compositionally biased region" description="Basic and acidic residues" evidence="1">
    <location>
        <begin position="15"/>
        <end position="31"/>
    </location>
</feature>
<dbReference type="EMBL" id="BLXT01005220">
    <property type="protein sequence ID" value="GFO20893.1"/>
    <property type="molecule type" value="Genomic_DNA"/>
</dbReference>
<comment type="caution">
    <text evidence="2">The sequence shown here is derived from an EMBL/GenBank/DDBJ whole genome shotgun (WGS) entry which is preliminary data.</text>
</comment>